<organism evidence="1 2">
    <name type="scientific">Arsenicicoccus piscis</name>
    <dbReference type="NCBI Taxonomy" id="673954"/>
    <lineage>
        <taxon>Bacteria</taxon>
        <taxon>Bacillati</taxon>
        <taxon>Actinomycetota</taxon>
        <taxon>Actinomycetes</taxon>
        <taxon>Micrococcales</taxon>
        <taxon>Intrasporangiaceae</taxon>
        <taxon>Arsenicicoccus</taxon>
    </lineage>
</organism>
<dbReference type="Pfam" id="PF19315">
    <property type="entry name" value="MC_hydratase"/>
    <property type="match status" value="1"/>
</dbReference>
<dbReference type="PANTHER" id="PTHR43664">
    <property type="entry name" value="MONOAMINE OXIDASE-RELATED"/>
    <property type="match status" value="1"/>
</dbReference>
<protein>
    <submittedName>
        <fullName evidence="1">Beta-methylmalyl-CoA dehydratase</fullName>
    </submittedName>
</protein>
<name>A0ABQ6HLJ1_9MICO</name>
<comment type="caution">
    <text evidence="1">The sequence shown here is derived from an EMBL/GenBank/DDBJ whole genome shotgun (WGS) entry which is preliminary data.</text>
</comment>
<dbReference type="Gene3D" id="3.10.129.10">
    <property type="entry name" value="Hotdog Thioesterase"/>
    <property type="match status" value="1"/>
</dbReference>
<dbReference type="Proteomes" id="UP001157109">
    <property type="component" value="Unassembled WGS sequence"/>
</dbReference>
<dbReference type="InterPro" id="IPR016790">
    <property type="entry name" value="Thiol_ester_hydratase_Rv0216"/>
</dbReference>
<dbReference type="SUPFAM" id="SSF54637">
    <property type="entry name" value="Thioesterase/thiol ester dehydrase-isomerase"/>
    <property type="match status" value="2"/>
</dbReference>
<dbReference type="EMBL" id="BSUJ01000001">
    <property type="protein sequence ID" value="GMA18465.1"/>
    <property type="molecule type" value="Genomic_DNA"/>
</dbReference>
<dbReference type="InterPro" id="IPR029069">
    <property type="entry name" value="HotDog_dom_sf"/>
</dbReference>
<reference evidence="2" key="1">
    <citation type="journal article" date="2019" name="Int. J. Syst. Evol. Microbiol.">
        <title>The Global Catalogue of Microorganisms (GCM) 10K type strain sequencing project: providing services to taxonomists for standard genome sequencing and annotation.</title>
        <authorList>
            <consortium name="The Broad Institute Genomics Platform"/>
            <consortium name="The Broad Institute Genome Sequencing Center for Infectious Disease"/>
            <person name="Wu L."/>
            <person name="Ma J."/>
        </authorList>
    </citation>
    <scope>NUCLEOTIDE SEQUENCE [LARGE SCALE GENOMIC DNA]</scope>
    <source>
        <strain evidence="2">NBRC 105830</strain>
    </source>
</reference>
<dbReference type="InterPro" id="IPR048274">
    <property type="entry name" value="MC_hydratase"/>
</dbReference>
<evidence type="ECO:0000313" key="2">
    <source>
        <dbReference type="Proteomes" id="UP001157109"/>
    </source>
</evidence>
<dbReference type="InterPro" id="IPR052342">
    <property type="entry name" value="MCH/BMMD"/>
</dbReference>
<sequence length="351" mass="38114">MKTSAGRYFEDFRLGEHIVHATPRTLTDGDIALSTALYGSRFALTSGATFAEALGLRQLPVDPLLTFHVVFGKTVPDISINAVANLGYAGGRFGVPVLPGDTVTATSEVIGLKANRDGRTGTVYVRSQGRNQRDEVVLDYVRWVMVNKAEPHETAEAPVVPELPGAVPAGDLHVPITVPVDYAARLAPLAGSAQLFEDYEVGERIDHVDGMTVEEAEHMLATRLYQNTAKVHFNQLAQADSRFGRRLVYGGHIISMARALSFNGLQNALWVAAINAGTHANPTFAGDTIHAWSEVLERLDLPGRTDVGALRLRTVATKNHPCGDFPLRGEDGRYRPEVVLDLDYTVLIPRG</sequence>
<dbReference type="CDD" id="cd03451">
    <property type="entry name" value="FkbR2"/>
    <property type="match status" value="2"/>
</dbReference>
<evidence type="ECO:0000313" key="1">
    <source>
        <dbReference type="EMBL" id="GMA18465.1"/>
    </source>
</evidence>
<proteinExistence type="predicted"/>
<accession>A0ABQ6HLJ1</accession>
<dbReference type="RefSeq" id="WP_241444281.1">
    <property type="nucleotide sequence ID" value="NZ_BSUJ01000001.1"/>
</dbReference>
<dbReference type="PIRSF" id="PIRSF021494">
    <property type="entry name" value="Rv0216_prd"/>
    <property type="match status" value="1"/>
</dbReference>
<gene>
    <name evidence="1" type="primary">mch</name>
    <name evidence="1" type="ORF">GCM10025862_04860</name>
</gene>
<keyword evidence="2" id="KW-1185">Reference proteome</keyword>
<dbReference type="PANTHER" id="PTHR43664:SF1">
    <property type="entry name" value="BETA-METHYLMALYL-COA DEHYDRATASE"/>
    <property type="match status" value="1"/>
</dbReference>